<dbReference type="EMBL" id="JBCGBO010000002">
    <property type="protein sequence ID" value="KAK9221310.1"/>
    <property type="molecule type" value="Genomic_DNA"/>
</dbReference>
<evidence type="ECO:0000313" key="2">
    <source>
        <dbReference type="Proteomes" id="UP001428341"/>
    </source>
</evidence>
<sequence length="172" mass="20114">MPSNDEDRLASLCYASHTNMEAYLFSTSNASCSYENIWQYHFFISESRLMQILLYIIVDTRIDDEDDENVVIDQDVERLVIVTQEKALRDLFSFWKIQERNNQPIDIGRPKRFFQCISSGSNGIHSIEAVYTQNSRQLLYCTISVLEVGYQDISYLTSSPRQMRDQFSFFSP</sequence>
<proteinExistence type="predicted"/>
<keyword evidence="2" id="KW-1185">Reference proteome</keyword>
<name>A0AAP0MQC2_9ROSI</name>
<comment type="caution">
    <text evidence="1">The sequence shown here is derived from an EMBL/GenBank/DDBJ whole genome shotgun (WGS) entry which is preliminary data.</text>
</comment>
<reference evidence="1 2" key="1">
    <citation type="submission" date="2024-05" db="EMBL/GenBank/DDBJ databases">
        <title>Haplotype-resolved chromosome-level genome assembly of Huyou (Citrus changshanensis).</title>
        <authorList>
            <person name="Miao C."/>
            <person name="Chen W."/>
            <person name="Wu Y."/>
            <person name="Wang L."/>
            <person name="Zhao S."/>
            <person name="Grierson D."/>
            <person name="Xu C."/>
            <person name="Chen K."/>
        </authorList>
    </citation>
    <scope>NUCLEOTIDE SEQUENCE [LARGE SCALE GENOMIC DNA]</scope>
    <source>
        <strain evidence="1">01-14</strain>
        <tissue evidence="1">Leaf</tissue>
    </source>
</reference>
<gene>
    <name evidence="1" type="ORF">WN944_009736</name>
</gene>
<accession>A0AAP0MQC2</accession>
<protein>
    <submittedName>
        <fullName evidence="1">Uncharacterized protein</fullName>
    </submittedName>
</protein>
<evidence type="ECO:0000313" key="1">
    <source>
        <dbReference type="EMBL" id="KAK9221310.1"/>
    </source>
</evidence>
<organism evidence="1 2">
    <name type="scientific">Citrus x changshan-huyou</name>
    <dbReference type="NCBI Taxonomy" id="2935761"/>
    <lineage>
        <taxon>Eukaryota</taxon>
        <taxon>Viridiplantae</taxon>
        <taxon>Streptophyta</taxon>
        <taxon>Embryophyta</taxon>
        <taxon>Tracheophyta</taxon>
        <taxon>Spermatophyta</taxon>
        <taxon>Magnoliopsida</taxon>
        <taxon>eudicotyledons</taxon>
        <taxon>Gunneridae</taxon>
        <taxon>Pentapetalae</taxon>
        <taxon>rosids</taxon>
        <taxon>malvids</taxon>
        <taxon>Sapindales</taxon>
        <taxon>Rutaceae</taxon>
        <taxon>Aurantioideae</taxon>
        <taxon>Citrus</taxon>
    </lineage>
</organism>
<dbReference type="Proteomes" id="UP001428341">
    <property type="component" value="Unassembled WGS sequence"/>
</dbReference>
<dbReference type="AlphaFoldDB" id="A0AAP0MQC2"/>